<dbReference type="InterPro" id="IPR051915">
    <property type="entry name" value="Cellulose_Degrad_GH3"/>
</dbReference>
<evidence type="ECO:0000259" key="10">
    <source>
        <dbReference type="SMART" id="SM01217"/>
    </source>
</evidence>
<feature type="compositionally biased region" description="Low complexity" evidence="8">
    <location>
        <begin position="19"/>
        <end position="37"/>
    </location>
</feature>
<feature type="signal peptide" evidence="9">
    <location>
        <begin position="1"/>
        <end position="22"/>
    </location>
</feature>
<dbReference type="InterPro" id="IPR001764">
    <property type="entry name" value="Glyco_hydro_3_N"/>
</dbReference>
<dbReference type="InterPro" id="IPR002772">
    <property type="entry name" value="Glyco_hydro_3_C"/>
</dbReference>
<comment type="caution">
    <text evidence="11">The sequence shown here is derived from an EMBL/GenBank/DDBJ whole genome shotgun (WGS) entry which is preliminary data.</text>
</comment>
<dbReference type="GO" id="GO:0008422">
    <property type="term" value="F:beta-glucosidase activity"/>
    <property type="evidence" value="ECO:0007669"/>
    <property type="project" value="UniProtKB-EC"/>
</dbReference>
<evidence type="ECO:0000313" key="11">
    <source>
        <dbReference type="EMBL" id="MFC6997458.1"/>
    </source>
</evidence>
<keyword evidence="4 9" id="KW-0732">Signal</keyword>
<feature type="region of interest" description="Disordered" evidence="8">
    <location>
        <begin position="19"/>
        <end position="40"/>
    </location>
</feature>
<dbReference type="PANTHER" id="PTHR30620">
    <property type="entry name" value="PERIPLASMIC BETA-GLUCOSIDASE-RELATED"/>
    <property type="match status" value="1"/>
</dbReference>
<comment type="similarity">
    <text evidence="2 7">Belongs to the glycosyl hydrolase 3 family.</text>
</comment>
<dbReference type="Pfam" id="PF00933">
    <property type="entry name" value="Glyco_hydro_3"/>
    <property type="match status" value="1"/>
</dbReference>
<protein>
    <recommendedName>
        <fullName evidence="3">beta-glucosidase</fullName>
        <ecNumber evidence="3">3.2.1.21</ecNumber>
    </recommendedName>
</protein>
<keyword evidence="6 7" id="KW-0326">Glycosidase</keyword>
<dbReference type="Gene3D" id="2.60.40.10">
    <property type="entry name" value="Immunoglobulins"/>
    <property type="match status" value="1"/>
</dbReference>
<dbReference type="PANTHER" id="PTHR30620:SF16">
    <property type="entry name" value="LYSOSOMAL BETA GLUCOSIDASE"/>
    <property type="match status" value="1"/>
</dbReference>
<dbReference type="PROSITE" id="PS00775">
    <property type="entry name" value="GLYCOSYL_HYDROL_F3"/>
    <property type="match status" value="1"/>
</dbReference>
<dbReference type="InterPro" id="IPR019800">
    <property type="entry name" value="Glyco_hydro_3_AS"/>
</dbReference>
<dbReference type="InterPro" id="IPR026891">
    <property type="entry name" value="Fn3-like"/>
</dbReference>
<dbReference type="InterPro" id="IPR017853">
    <property type="entry name" value="GH"/>
</dbReference>
<dbReference type="PRINTS" id="PR00133">
    <property type="entry name" value="GLHYDRLASE3"/>
</dbReference>
<keyword evidence="12" id="KW-1185">Reference proteome</keyword>
<dbReference type="Pfam" id="PF01915">
    <property type="entry name" value="Glyco_hydro_3_C"/>
    <property type="match status" value="1"/>
</dbReference>
<dbReference type="RefSeq" id="WP_066619382.1">
    <property type="nucleotide sequence ID" value="NZ_JBHSYQ010000003.1"/>
</dbReference>
<dbReference type="SMART" id="SM01217">
    <property type="entry name" value="Fn3_like"/>
    <property type="match status" value="1"/>
</dbReference>
<dbReference type="Gene3D" id="3.20.20.300">
    <property type="entry name" value="Glycoside hydrolase, family 3, N-terminal domain"/>
    <property type="match status" value="1"/>
</dbReference>
<proteinExistence type="inferred from homology"/>
<evidence type="ECO:0000256" key="9">
    <source>
        <dbReference type="SAM" id="SignalP"/>
    </source>
</evidence>
<sequence>MKKIISKVVVLALAAFSCTSTSTPPSTATPSTPATTAQQQLSPIEKRIEDLLAKMTQEEKAGQLNFVVGDLFNTGPTVRTAESDRFNEAIKKGTITGIFNIHGAEYIGKLQKIAVEESRLGIPLIIGADVIHGFKTVFPIPLGEAASWDLEAIENGARVAAIESSATGINLTFAPMVDITRDSRWGRTAEGAGEDPYLGSLIAAARVVGFQGKDLSDPRTIAACVKHFVAYGAAEAGRDYNTTDMSEYLLRDVYLPPFKAAIDAGSASLMTSFNELNGVPATANTFVLQDILRKEWGYNGLVISDWQNITEMVNHGFAKDNAHSAALALKAGTDVDMMGEAYLNFIPGLVKNGQLDQKVVDDAVRRVLWLKFKLGLFDNPTLYSSTTREKQEIRSKENLAVAFDMAKKSIVLLKNQGNVLPLTQATKRIAVIGPLANNKADMNGTWSFFGEEQHPVSFLEGIRKYAKGATVTYAQGCELYSNSTALFDEAVAAARKADVVVMAIGESAVMNGEGASRADIGLPGVQLDLVKAIHKTGKPIVALVSSGRALELTWLDQNIPAILATWSLGSEAGNAAGSVLFGEYNPSGKLPLSFPRHVGQLPLYYNYKNTGRMYDGDHMEPGSERVYKSRYRDVPNTPLYPFGYGLSYTTFNYGTPKLNKSSISGNEPLVVTVDVTNTGKVVGEEVVQLYIRDLVGSTARPVKQLKKFQKLAFAPGEKKTITFTLTKEDLAFWRQDMTFGAEPGDFKVMVGPNSRDVQELSFTLSSL</sequence>
<dbReference type="Gene3D" id="3.40.50.1700">
    <property type="entry name" value="Glycoside hydrolase family 3 C-terminal domain"/>
    <property type="match status" value="1"/>
</dbReference>
<feature type="chain" id="PRO_5045339011" description="beta-glucosidase" evidence="9">
    <location>
        <begin position="23"/>
        <end position="767"/>
    </location>
</feature>
<evidence type="ECO:0000256" key="3">
    <source>
        <dbReference type="ARBA" id="ARBA00012744"/>
    </source>
</evidence>
<accession>A0ABW2DLK0</accession>
<comment type="catalytic activity">
    <reaction evidence="1">
        <text>Hydrolysis of terminal, non-reducing beta-D-glucosyl residues with release of beta-D-glucose.</text>
        <dbReference type="EC" id="3.2.1.21"/>
    </reaction>
</comment>
<organism evidence="11 12">
    <name type="scientific">Rufibacter roseus</name>
    <dbReference type="NCBI Taxonomy" id="1567108"/>
    <lineage>
        <taxon>Bacteria</taxon>
        <taxon>Pseudomonadati</taxon>
        <taxon>Bacteroidota</taxon>
        <taxon>Cytophagia</taxon>
        <taxon>Cytophagales</taxon>
        <taxon>Hymenobacteraceae</taxon>
        <taxon>Rufibacter</taxon>
    </lineage>
</organism>
<dbReference type="EC" id="3.2.1.21" evidence="3"/>
<dbReference type="NCBIfam" id="NF011678">
    <property type="entry name" value="PRK15098.1"/>
    <property type="match status" value="1"/>
</dbReference>
<dbReference type="InterPro" id="IPR036962">
    <property type="entry name" value="Glyco_hydro_3_N_sf"/>
</dbReference>
<evidence type="ECO:0000256" key="4">
    <source>
        <dbReference type="ARBA" id="ARBA00022729"/>
    </source>
</evidence>
<dbReference type="InterPro" id="IPR013783">
    <property type="entry name" value="Ig-like_fold"/>
</dbReference>
<dbReference type="Pfam" id="PF14310">
    <property type="entry name" value="Fn3-like"/>
    <property type="match status" value="1"/>
</dbReference>
<evidence type="ECO:0000256" key="7">
    <source>
        <dbReference type="RuleBase" id="RU361161"/>
    </source>
</evidence>
<evidence type="ECO:0000256" key="8">
    <source>
        <dbReference type="SAM" id="MobiDB-lite"/>
    </source>
</evidence>
<dbReference type="Proteomes" id="UP001596405">
    <property type="component" value="Unassembled WGS sequence"/>
</dbReference>
<dbReference type="PROSITE" id="PS51257">
    <property type="entry name" value="PROKAR_LIPOPROTEIN"/>
    <property type="match status" value="1"/>
</dbReference>
<name>A0ABW2DLK0_9BACT</name>
<evidence type="ECO:0000256" key="2">
    <source>
        <dbReference type="ARBA" id="ARBA00005336"/>
    </source>
</evidence>
<keyword evidence="5 7" id="KW-0378">Hydrolase</keyword>
<evidence type="ECO:0000256" key="5">
    <source>
        <dbReference type="ARBA" id="ARBA00022801"/>
    </source>
</evidence>
<gene>
    <name evidence="11" type="primary">bglX</name>
    <name evidence="11" type="ORF">ACFQHR_07475</name>
</gene>
<reference evidence="12" key="1">
    <citation type="journal article" date="2019" name="Int. J. Syst. Evol. Microbiol.">
        <title>The Global Catalogue of Microorganisms (GCM) 10K type strain sequencing project: providing services to taxonomists for standard genome sequencing and annotation.</title>
        <authorList>
            <consortium name="The Broad Institute Genomics Platform"/>
            <consortium name="The Broad Institute Genome Sequencing Center for Infectious Disease"/>
            <person name="Wu L."/>
            <person name="Ma J."/>
        </authorList>
    </citation>
    <scope>NUCLEOTIDE SEQUENCE [LARGE SCALE GENOMIC DNA]</scope>
    <source>
        <strain evidence="12">CGMCC 4.7393</strain>
    </source>
</reference>
<dbReference type="SUPFAM" id="SSF52279">
    <property type="entry name" value="Beta-D-glucan exohydrolase, C-terminal domain"/>
    <property type="match status" value="1"/>
</dbReference>
<feature type="domain" description="Fibronectin type III-like" evidence="10">
    <location>
        <begin position="685"/>
        <end position="754"/>
    </location>
</feature>
<dbReference type="InterPro" id="IPR036881">
    <property type="entry name" value="Glyco_hydro_3_C_sf"/>
</dbReference>
<evidence type="ECO:0000313" key="12">
    <source>
        <dbReference type="Proteomes" id="UP001596405"/>
    </source>
</evidence>
<dbReference type="EMBL" id="JBHSYQ010000003">
    <property type="protein sequence ID" value="MFC6997458.1"/>
    <property type="molecule type" value="Genomic_DNA"/>
</dbReference>
<evidence type="ECO:0000256" key="6">
    <source>
        <dbReference type="ARBA" id="ARBA00023295"/>
    </source>
</evidence>
<dbReference type="SUPFAM" id="SSF51445">
    <property type="entry name" value="(Trans)glycosidases"/>
    <property type="match status" value="1"/>
</dbReference>
<evidence type="ECO:0000256" key="1">
    <source>
        <dbReference type="ARBA" id="ARBA00000448"/>
    </source>
</evidence>